<evidence type="ECO:0000313" key="9">
    <source>
        <dbReference type="Proteomes" id="UP001227230"/>
    </source>
</evidence>
<evidence type="ECO:0000256" key="5">
    <source>
        <dbReference type="ARBA" id="ARBA00023004"/>
    </source>
</evidence>
<feature type="domain" description="Plant heme peroxidase family profile" evidence="7">
    <location>
        <begin position="178"/>
        <end position="235"/>
    </location>
</feature>
<reference evidence="8 9" key="1">
    <citation type="journal article" date="2023" name="Hortic Res">
        <title>The complete reference genome for grapevine (Vitis vinifera L.) genetics and breeding.</title>
        <authorList>
            <person name="Shi X."/>
            <person name="Cao S."/>
            <person name="Wang X."/>
            <person name="Huang S."/>
            <person name="Wang Y."/>
            <person name="Liu Z."/>
            <person name="Liu W."/>
            <person name="Leng X."/>
            <person name="Peng Y."/>
            <person name="Wang N."/>
            <person name="Wang Y."/>
            <person name="Ma Z."/>
            <person name="Xu X."/>
            <person name="Zhang F."/>
            <person name="Xue H."/>
            <person name="Zhong H."/>
            <person name="Wang Y."/>
            <person name="Zhang K."/>
            <person name="Velt A."/>
            <person name="Avia K."/>
            <person name="Holtgrawe D."/>
            <person name="Grimplet J."/>
            <person name="Matus J.T."/>
            <person name="Ware D."/>
            <person name="Wu X."/>
            <person name="Wang H."/>
            <person name="Liu C."/>
            <person name="Fang Y."/>
            <person name="Rustenholz C."/>
            <person name="Cheng Z."/>
            <person name="Xiao H."/>
            <person name="Zhou Y."/>
        </authorList>
    </citation>
    <scope>NUCLEOTIDE SEQUENCE [LARGE SCALE GENOMIC DNA]</scope>
    <source>
        <strain evidence="9">cv. Pinot noir / PN40024</strain>
        <tissue evidence="8">Leaf</tissue>
    </source>
</reference>
<proteinExistence type="inferred from homology"/>
<dbReference type="InterPro" id="IPR019794">
    <property type="entry name" value="Peroxidases_AS"/>
</dbReference>
<evidence type="ECO:0000259" key="7">
    <source>
        <dbReference type="PROSITE" id="PS50873"/>
    </source>
</evidence>
<dbReference type="SUPFAM" id="SSF48113">
    <property type="entry name" value="Heme-dependent peroxidases"/>
    <property type="match status" value="1"/>
</dbReference>
<comment type="similarity">
    <text evidence="6">Belongs to the peroxidase family.</text>
</comment>
<evidence type="ECO:0000256" key="3">
    <source>
        <dbReference type="ARBA" id="ARBA00022723"/>
    </source>
</evidence>
<dbReference type="InterPro" id="IPR002016">
    <property type="entry name" value="Haem_peroxidase"/>
</dbReference>
<evidence type="ECO:0000256" key="6">
    <source>
        <dbReference type="RuleBase" id="RU004241"/>
    </source>
</evidence>
<evidence type="ECO:0000256" key="1">
    <source>
        <dbReference type="ARBA" id="ARBA00022559"/>
    </source>
</evidence>
<gene>
    <name evidence="8" type="ORF">VitviT2T_002769</name>
</gene>
<dbReference type="Proteomes" id="UP001227230">
    <property type="component" value="Chromosome 2"/>
</dbReference>
<dbReference type="PROSITE" id="PS50873">
    <property type="entry name" value="PEROXIDASE_4"/>
    <property type="match status" value="1"/>
</dbReference>
<dbReference type="PROSITE" id="PS00436">
    <property type="entry name" value="PEROXIDASE_2"/>
    <property type="match status" value="1"/>
</dbReference>
<keyword evidence="9" id="KW-1185">Reference proteome</keyword>
<protein>
    <recommendedName>
        <fullName evidence="7">Plant heme peroxidase family profile domain-containing protein</fullName>
    </recommendedName>
</protein>
<keyword evidence="2" id="KW-0349">Heme</keyword>
<dbReference type="EMBL" id="CP126649">
    <property type="protein sequence ID" value="WJZ83057.1"/>
    <property type="molecule type" value="Genomic_DNA"/>
</dbReference>
<evidence type="ECO:0000256" key="4">
    <source>
        <dbReference type="ARBA" id="ARBA00023002"/>
    </source>
</evidence>
<keyword evidence="1" id="KW-0575">Peroxidase</keyword>
<keyword evidence="4" id="KW-0560">Oxidoreductase</keyword>
<evidence type="ECO:0000256" key="2">
    <source>
        <dbReference type="ARBA" id="ARBA00022617"/>
    </source>
</evidence>
<keyword evidence="3" id="KW-0479">Metal-binding</keyword>
<sequence length="253" mass="28018">MRVETPLPWKDANNSKWQPLNVAAFFYAKMTAGSIGFPIESVSQWQSDQSVHEDGEILSMKGGRAVVEMTDGGPARVLGGKDLKTWVNDDAAKDETWLGISICAADNRRDDVSMDEEISAVEDGVATMAEEIERGCSRKEIAQTMTATGLESFQRTKFRVRLDNLSKTRRHRIFLIKICEIISTKEINDPTIATATLRLFFHDCMVEGYNASVLISFNTTQHDVDINLSLPGNTVSIHPDCTSLASPVISHHS</sequence>
<keyword evidence="5" id="KW-0408">Iron</keyword>
<name>A0ABY9BKH1_VITVI</name>
<evidence type="ECO:0000313" key="8">
    <source>
        <dbReference type="EMBL" id="WJZ83057.1"/>
    </source>
</evidence>
<dbReference type="Pfam" id="PF00141">
    <property type="entry name" value="peroxidase"/>
    <property type="match status" value="1"/>
</dbReference>
<accession>A0ABY9BKH1</accession>
<dbReference type="Gene3D" id="1.10.520.10">
    <property type="match status" value="1"/>
</dbReference>
<dbReference type="InterPro" id="IPR010255">
    <property type="entry name" value="Haem_peroxidase_sf"/>
</dbReference>
<organism evidence="8 9">
    <name type="scientific">Vitis vinifera</name>
    <name type="common">Grape</name>
    <dbReference type="NCBI Taxonomy" id="29760"/>
    <lineage>
        <taxon>Eukaryota</taxon>
        <taxon>Viridiplantae</taxon>
        <taxon>Streptophyta</taxon>
        <taxon>Embryophyta</taxon>
        <taxon>Tracheophyta</taxon>
        <taxon>Spermatophyta</taxon>
        <taxon>Magnoliopsida</taxon>
        <taxon>eudicotyledons</taxon>
        <taxon>Gunneridae</taxon>
        <taxon>Pentapetalae</taxon>
        <taxon>rosids</taxon>
        <taxon>Vitales</taxon>
        <taxon>Vitaceae</taxon>
        <taxon>Viteae</taxon>
        <taxon>Vitis</taxon>
    </lineage>
</organism>